<dbReference type="EMBL" id="WIOL01000004">
    <property type="protein sequence ID" value="MQT18014.1"/>
    <property type="molecule type" value="Genomic_DNA"/>
</dbReference>
<sequence>MTTPAFAKPAFKSIVLLPFTMLALAGAAAAVEQRSVQVSYAGLDLATPAGAAIFQQRIDSAVRSICAPAISGVRGVADSQNCRREAAAGARAQQRRVIADAQQERQVLASR</sequence>
<feature type="signal peptide" evidence="1">
    <location>
        <begin position="1"/>
        <end position="30"/>
    </location>
</feature>
<comment type="caution">
    <text evidence="2">The sequence shown here is derived from an EMBL/GenBank/DDBJ whole genome shotgun (WGS) entry which is preliminary data.</text>
</comment>
<keyword evidence="3" id="KW-1185">Reference proteome</keyword>
<evidence type="ECO:0000313" key="2">
    <source>
        <dbReference type="EMBL" id="MQT18014.1"/>
    </source>
</evidence>
<proteinExistence type="predicted"/>
<organism evidence="2 3">
    <name type="scientific">Sandarakinorhabdus fusca</name>
    <dbReference type="NCBI Taxonomy" id="1439888"/>
    <lineage>
        <taxon>Bacteria</taxon>
        <taxon>Pseudomonadati</taxon>
        <taxon>Pseudomonadota</taxon>
        <taxon>Alphaproteobacteria</taxon>
        <taxon>Sphingomonadales</taxon>
        <taxon>Sphingosinicellaceae</taxon>
        <taxon>Sandarakinorhabdus</taxon>
    </lineage>
</organism>
<reference evidence="2 3" key="1">
    <citation type="submission" date="2019-09" db="EMBL/GenBank/DDBJ databases">
        <title>Polymorphobacter sp. isolated from a lake in China.</title>
        <authorList>
            <person name="Liu Z."/>
        </authorList>
    </citation>
    <scope>NUCLEOTIDE SEQUENCE [LARGE SCALE GENOMIC DNA]</scope>
    <source>
        <strain evidence="2 3">D40P</strain>
    </source>
</reference>
<keyword evidence="1" id="KW-0732">Signal</keyword>
<dbReference type="NCBIfam" id="TIGR04433">
    <property type="entry name" value="UrcA_uranyl"/>
    <property type="match status" value="1"/>
</dbReference>
<accession>A0A7C9GYK2</accession>
<name>A0A7C9GYK2_9SPHN</name>
<feature type="chain" id="PRO_5028871999" evidence="1">
    <location>
        <begin position="31"/>
        <end position="111"/>
    </location>
</feature>
<dbReference type="InterPro" id="IPR030972">
    <property type="entry name" value="UrcA_uranyl"/>
</dbReference>
<gene>
    <name evidence="2" type="ORF">F3168_12180</name>
</gene>
<dbReference type="RefSeq" id="WP_152578466.1">
    <property type="nucleotide sequence ID" value="NZ_JAATJI010000001.1"/>
</dbReference>
<evidence type="ECO:0000256" key="1">
    <source>
        <dbReference type="SAM" id="SignalP"/>
    </source>
</evidence>
<evidence type="ECO:0000313" key="3">
    <source>
        <dbReference type="Proteomes" id="UP000481327"/>
    </source>
</evidence>
<protein>
    <submittedName>
        <fullName evidence="2">UrcA family protein</fullName>
    </submittedName>
</protein>
<dbReference type="AlphaFoldDB" id="A0A7C9GYK2"/>
<dbReference type="Proteomes" id="UP000481327">
    <property type="component" value="Unassembled WGS sequence"/>
</dbReference>